<dbReference type="STRING" id="310781.SAMN05216259_104397"/>
<evidence type="ECO:0000256" key="1">
    <source>
        <dbReference type="SAM" id="MobiDB-lite"/>
    </source>
</evidence>
<evidence type="ECO:0000313" key="2">
    <source>
        <dbReference type="EMBL" id="SDN52084.1"/>
    </source>
</evidence>
<name>A0A1H0C2H8_9ACTN</name>
<dbReference type="RefSeq" id="WP_093784151.1">
    <property type="nucleotide sequence ID" value="NZ_FNIE01000004.1"/>
</dbReference>
<organism evidence="2 3">
    <name type="scientific">Actinacidiphila guanduensis</name>
    <dbReference type="NCBI Taxonomy" id="310781"/>
    <lineage>
        <taxon>Bacteria</taxon>
        <taxon>Bacillati</taxon>
        <taxon>Actinomycetota</taxon>
        <taxon>Actinomycetes</taxon>
        <taxon>Kitasatosporales</taxon>
        <taxon>Streptomycetaceae</taxon>
        <taxon>Actinacidiphila</taxon>
    </lineage>
</organism>
<dbReference type="Gene3D" id="1.25.10.10">
    <property type="entry name" value="Leucine-rich Repeat Variant"/>
    <property type="match status" value="1"/>
</dbReference>
<dbReference type="InterPro" id="IPR011989">
    <property type="entry name" value="ARM-like"/>
</dbReference>
<evidence type="ECO:0000313" key="3">
    <source>
        <dbReference type="Proteomes" id="UP000199341"/>
    </source>
</evidence>
<feature type="region of interest" description="Disordered" evidence="1">
    <location>
        <begin position="343"/>
        <end position="368"/>
    </location>
</feature>
<evidence type="ECO:0008006" key="4">
    <source>
        <dbReference type="Google" id="ProtNLM"/>
    </source>
</evidence>
<keyword evidence="3" id="KW-1185">Reference proteome</keyword>
<dbReference type="OrthoDB" id="292843at2"/>
<dbReference type="AlphaFoldDB" id="A0A1H0C2H8"/>
<accession>A0A1H0C2H8</accession>
<dbReference type="InterPro" id="IPR016024">
    <property type="entry name" value="ARM-type_fold"/>
</dbReference>
<proteinExistence type="predicted"/>
<gene>
    <name evidence="2" type="ORF">SAMN05216259_104397</name>
</gene>
<reference evidence="2 3" key="1">
    <citation type="submission" date="2016-10" db="EMBL/GenBank/DDBJ databases">
        <authorList>
            <person name="de Groot N.N."/>
        </authorList>
    </citation>
    <scope>NUCLEOTIDE SEQUENCE [LARGE SCALE GENOMIC DNA]</scope>
    <source>
        <strain evidence="2 3">CGMCC 4.2022</strain>
    </source>
</reference>
<dbReference type="Proteomes" id="UP000199341">
    <property type="component" value="Unassembled WGS sequence"/>
</dbReference>
<protein>
    <recommendedName>
        <fullName evidence="4">HEAT repeat protein</fullName>
    </recommendedName>
</protein>
<feature type="compositionally biased region" description="Low complexity" evidence="1">
    <location>
        <begin position="343"/>
        <end position="363"/>
    </location>
</feature>
<dbReference type="SUPFAM" id="SSF48371">
    <property type="entry name" value="ARM repeat"/>
    <property type="match status" value="2"/>
</dbReference>
<sequence length="767" mass="78019">MDFAQALAGVDEHPWARTSHAYGSAEDLPAVLHALAGPDEEAAREAVTELYGSVLHQGTVYAASAEIAPFLARLAAAGCRAADLLALLGGMAGSRDVHGVPPEAVRSAVAAQLPLILPLLAAPDAEVRQAAAWAASHTGAAGAVLPELRARRTHEQVPVVRAELLGALSRLDPAGTVPAAREVLATPRDQPGPVVVAAAFAWLDAGLPWGDAQQTALVGLLPLGPHFAGRLDLDRHEPLNAVAEALLLRDTEQDRAAAGSLLAAALADPRPEVREEALWAADHACRLSRTAAPRILPALLSVLPGAAPKEAARALSLLERLGEAAAQATDVLAALAAREPAGAVPSPSAAAPAGTGPADSGTGRVDAAPDDQDEIAEHALAALVRVAPDRAAPLLARRLRGRPLDAAGGYFADEERPVPFEPGLLAAVRGRLREAAAAPAVPAVPLAAQVARSGKAQGPQAAELCRIVRMWGAQGLPALAELLAVLPRTTHAAAAAIGAVAPAGAPEERAAAAAALREVAGGSLAAAQALYELTGDSRPLTQYVAARLTGQPQDVAEAAAAAASLGRAGAGLAPAMRAALSGPGAKETTPVLDADTALARALWLADGDADTAVRVLDSVLARALSMRWAQWQVVRAARAAALLGPAGRPLVPRLLRLLEIPEAAPDAVLALTAVAEPGSLDTAALADRALDAAEHGLNALEACDALLAVGPAALDPVRRGRLAALAERDLRVVDHGVETVIVRADERLRARARTVLAALTTGQPPAA</sequence>
<dbReference type="EMBL" id="FNIE01000004">
    <property type="protein sequence ID" value="SDN52084.1"/>
    <property type="molecule type" value="Genomic_DNA"/>
</dbReference>